<evidence type="ECO:0000313" key="1">
    <source>
        <dbReference type="EMBL" id="MPC89191.1"/>
    </source>
</evidence>
<dbReference type="AlphaFoldDB" id="A0A5B7IUH0"/>
<comment type="caution">
    <text evidence="1">The sequence shown here is derived from an EMBL/GenBank/DDBJ whole genome shotgun (WGS) entry which is preliminary data.</text>
</comment>
<keyword evidence="2" id="KW-1185">Reference proteome</keyword>
<gene>
    <name evidence="1" type="ORF">E2C01_084127</name>
</gene>
<proteinExistence type="predicted"/>
<reference evidence="1 2" key="1">
    <citation type="submission" date="2019-05" db="EMBL/GenBank/DDBJ databases">
        <title>Another draft genome of Portunus trituberculatus and its Hox gene families provides insights of decapod evolution.</title>
        <authorList>
            <person name="Jeong J.-H."/>
            <person name="Song I."/>
            <person name="Kim S."/>
            <person name="Choi T."/>
            <person name="Kim D."/>
            <person name="Ryu S."/>
            <person name="Kim W."/>
        </authorList>
    </citation>
    <scope>NUCLEOTIDE SEQUENCE [LARGE SCALE GENOMIC DNA]</scope>
    <source>
        <tissue evidence="1">Muscle</tissue>
    </source>
</reference>
<protein>
    <submittedName>
        <fullName evidence="1">Uncharacterized protein</fullName>
    </submittedName>
</protein>
<sequence>MTTNQSSSSHHPTMTARMGSSLPMWLRTHGYPRLCCRWRLRIRILGSLAQLNTTWCLRAIEVVTSAWGETQDY</sequence>
<dbReference type="Proteomes" id="UP000324222">
    <property type="component" value="Unassembled WGS sequence"/>
</dbReference>
<name>A0A5B7IUH0_PORTR</name>
<evidence type="ECO:0000313" key="2">
    <source>
        <dbReference type="Proteomes" id="UP000324222"/>
    </source>
</evidence>
<organism evidence="1 2">
    <name type="scientific">Portunus trituberculatus</name>
    <name type="common">Swimming crab</name>
    <name type="synonym">Neptunus trituberculatus</name>
    <dbReference type="NCBI Taxonomy" id="210409"/>
    <lineage>
        <taxon>Eukaryota</taxon>
        <taxon>Metazoa</taxon>
        <taxon>Ecdysozoa</taxon>
        <taxon>Arthropoda</taxon>
        <taxon>Crustacea</taxon>
        <taxon>Multicrustacea</taxon>
        <taxon>Malacostraca</taxon>
        <taxon>Eumalacostraca</taxon>
        <taxon>Eucarida</taxon>
        <taxon>Decapoda</taxon>
        <taxon>Pleocyemata</taxon>
        <taxon>Brachyura</taxon>
        <taxon>Eubrachyura</taxon>
        <taxon>Portunoidea</taxon>
        <taxon>Portunidae</taxon>
        <taxon>Portuninae</taxon>
        <taxon>Portunus</taxon>
    </lineage>
</organism>
<dbReference type="EMBL" id="VSRR010080178">
    <property type="protein sequence ID" value="MPC89191.1"/>
    <property type="molecule type" value="Genomic_DNA"/>
</dbReference>
<accession>A0A5B7IUH0</accession>